<dbReference type="AlphaFoldDB" id="A0A162UEN5"/>
<sequence length="45" mass="5461">MQGWIKSLKSNNKQLENLKREKDKKKEKEESCKFLFNMIGRLFSK</sequence>
<evidence type="ECO:0000313" key="2">
    <source>
        <dbReference type="EMBL" id="KZL93820.1"/>
    </source>
</evidence>
<keyword evidence="3" id="KW-1185">Reference proteome</keyword>
<dbReference type="PATRIC" id="fig|1121326.3.peg.830"/>
<keyword evidence="1" id="KW-0175">Coiled coil</keyword>
<dbReference type="Proteomes" id="UP000076603">
    <property type="component" value="Unassembled WGS sequence"/>
</dbReference>
<evidence type="ECO:0000313" key="3">
    <source>
        <dbReference type="Proteomes" id="UP000076603"/>
    </source>
</evidence>
<feature type="coiled-coil region" evidence="1">
    <location>
        <begin position="1"/>
        <end position="31"/>
    </location>
</feature>
<dbReference type="RefSeq" id="WP_161486928.1">
    <property type="nucleotide sequence ID" value="NZ_FQXL01000012.1"/>
</dbReference>
<comment type="caution">
    <text evidence="2">The sequence shown here is derived from an EMBL/GenBank/DDBJ whole genome shotgun (WGS) entry which is preliminary data.</text>
</comment>
<reference evidence="2 3" key="1">
    <citation type="submission" date="2016-04" db="EMBL/GenBank/DDBJ databases">
        <title>Genome sequence of Clostridium magnum DSM 2767.</title>
        <authorList>
            <person name="Poehlein A."/>
            <person name="Uhlig R."/>
            <person name="Fischer R."/>
            <person name="Bahl H."/>
            <person name="Daniel R."/>
        </authorList>
    </citation>
    <scope>NUCLEOTIDE SEQUENCE [LARGE SCALE GENOMIC DNA]</scope>
    <source>
        <strain evidence="2 3">DSM 2767</strain>
    </source>
</reference>
<name>A0A162UEN5_9CLOT</name>
<proteinExistence type="predicted"/>
<evidence type="ECO:0000256" key="1">
    <source>
        <dbReference type="SAM" id="Coils"/>
    </source>
</evidence>
<dbReference type="STRING" id="1121326.CLMAG_08720"/>
<accession>A0A162UEN5</accession>
<dbReference type="EMBL" id="LWAE01000001">
    <property type="protein sequence ID" value="KZL93820.1"/>
    <property type="molecule type" value="Genomic_DNA"/>
</dbReference>
<organism evidence="2 3">
    <name type="scientific">Clostridium magnum DSM 2767</name>
    <dbReference type="NCBI Taxonomy" id="1121326"/>
    <lineage>
        <taxon>Bacteria</taxon>
        <taxon>Bacillati</taxon>
        <taxon>Bacillota</taxon>
        <taxon>Clostridia</taxon>
        <taxon>Eubacteriales</taxon>
        <taxon>Clostridiaceae</taxon>
        <taxon>Clostridium</taxon>
    </lineage>
</organism>
<gene>
    <name evidence="2" type="ORF">CLMAG_08720</name>
</gene>
<protein>
    <submittedName>
        <fullName evidence="2">Uncharacterized protein</fullName>
    </submittedName>
</protein>